<keyword evidence="1" id="KW-0812">Transmembrane</keyword>
<proteinExistence type="predicted"/>
<feature type="transmembrane region" description="Helical" evidence="1">
    <location>
        <begin position="82"/>
        <end position="105"/>
    </location>
</feature>
<name>A0A1D3TJ46_PLAOA</name>
<feature type="transmembrane region" description="Helical" evidence="1">
    <location>
        <begin position="242"/>
        <end position="264"/>
    </location>
</feature>
<evidence type="ECO:0000313" key="2">
    <source>
        <dbReference type="EMBL" id="SCP04987.1"/>
    </source>
</evidence>
<dbReference type="AlphaFoldDB" id="A0A1D3TJ46"/>
<keyword evidence="1" id="KW-0472">Membrane</keyword>
<organism evidence="2 3">
    <name type="scientific">Plasmodium ovale</name>
    <name type="common">malaria parasite P. ovale</name>
    <dbReference type="NCBI Taxonomy" id="36330"/>
    <lineage>
        <taxon>Eukaryota</taxon>
        <taxon>Sar</taxon>
        <taxon>Alveolata</taxon>
        <taxon>Apicomplexa</taxon>
        <taxon>Aconoidasida</taxon>
        <taxon>Haemosporida</taxon>
        <taxon>Plasmodiidae</taxon>
        <taxon>Plasmodium</taxon>
        <taxon>Plasmodium (Plasmodium)</taxon>
    </lineage>
</organism>
<dbReference type="InterPro" id="IPR026898">
    <property type="entry name" value="PrsW"/>
</dbReference>
<gene>
    <name evidence="2" type="primary">PocGH01_11028900</name>
    <name evidence="2" type="ORF">POCGH01_11028900</name>
</gene>
<protein>
    <recommendedName>
        <fullName evidence="4">Protease</fullName>
    </recommendedName>
</protein>
<feature type="transmembrane region" description="Helical" evidence="1">
    <location>
        <begin position="52"/>
        <end position="70"/>
    </location>
</feature>
<dbReference type="VEuPathDB" id="PlasmoDB:POWCR01_110023100"/>
<dbReference type="OrthoDB" id="392543at2759"/>
<feature type="transmembrane region" description="Helical" evidence="1">
    <location>
        <begin position="209"/>
        <end position="230"/>
    </location>
</feature>
<accession>A0A1D3TJ46</accession>
<sequence>MHYRELTNYDCEQAYRKNVENVSFGKGVRLLYCFLSMLFLAGFSCIKNGNEGLVYLIFSFFPSWVYLYLFKKKIKGRAKFIHVIEMILYGTMLSILFAGILEYFLSLFFLSFCNVCFVKEVKESHHFLCSIVVFFYFFFVVAYVEEISKIIPMIFIQIKAKRNQNVYTELPVIDSVPYINETVHEEADKISDKNVAKYKYITVNDKLEYIFFSLCSSAGFSSTENLIYAMQTTKQNFFPLIILRNLVCVLFHMCCSGISSYNIVYSTKNENRKGVAQNLLCIIGSLFSSSLFHAVYDYSIYYSSLNVPIYQVSFLTALFTYCFLSVLLMFFMLIRSIA</sequence>
<dbReference type="EMBL" id="LT594592">
    <property type="protein sequence ID" value="SCP04987.1"/>
    <property type="molecule type" value="Genomic_DNA"/>
</dbReference>
<dbReference type="Proteomes" id="UP000242942">
    <property type="component" value="Chromosome 11"/>
</dbReference>
<reference evidence="2 3" key="1">
    <citation type="submission" date="2016-06" db="EMBL/GenBank/DDBJ databases">
        <authorList>
            <consortium name="Pathogen Informatics"/>
        </authorList>
    </citation>
    <scope>NUCLEOTIDE SEQUENCE [LARGE SCALE GENOMIC DNA]</scope>
    <source>
        <strain evidence="2">PocGH01</strain>
    </source>
</reference>
<dbReference type="Pfam" id="PF13367">
    <property type="entry name" value="PrsW-protease"/>
    <property type="match status" value="1"/>
</dbReference>
<evidence type="ECO:0000313" key="3">
    <source>
        <dbReference type="Proteomes" id="UP000242942"/>
    </source>
</evidence>
<feature type="transmembrane region" description="Helical" evidence="1">
    <location>
        <begin position="125"/>
        <end position="144"/>
    </location>
</feature>
<evidence type="ECO:0008006" key="4">
    <source>
        <dbReference type="Google" id="ProtNLM"/>
    </source>
</evidence>
<keyword evidence="3" id="KW-1185">Reference proteome</keyword>
<feature type="transmembrane region" description="Helical" evidence="1">
    <location>
        <begin position="308"/>
        <end position="334"/>
    </location>
</feature>
<keyword evidence="1" id="KW-1133">Transmembrane helix</keyword>
<dbReference type="VEuPathDB" id="PlasmoDB:PocGH01_11028900"/>
<evidence type="ECO:0000256" key="1">
    <source>
        <dbReference type="SAM" id="Phobius"/>
    </source>
</evidence>
<feature type="transmembrane region" description="Helical" evidence="1">
    <location>
        <begin position="27"/>
        <end position="46"/>
    </location>
</feature>
<dbReference type="GO" id="GO:0008233">
    <property type="term" value="F:peptidase activity"/>
    <property type="evidence" value="ECO:0007669"/>
    <property type="project" value="InterPro"/>
</dbReference>
<feature type="transmembrane region" description="Helical" evidence="1">
    <location>
        <begin position="276"/>
        <end position="296"/>
    </location>
</feature>